<feature type="domain" description="Arc-like DNA binding" evidence="1">
    <location>
        <begin position="2"/>
        <end position="45"/>
    </location>
</feature>
<protein>
    <submittedName>
        <fullName evidence="2">Arc family DNA-binding protein</fullName>
    </submittedName>
</protein>
<sequence>MARDDPQVNLRIPLELKERLDAASARKRRSLTAEVVARLEASFSSDDESGDVHIDDRTLDLFAGHIAEKVVEALDKREKSSR</sequence>
<comment type="caution">
    <text evidence="2">The sequence shown here is derived from an EMBL/GenBank/DDBJ whole genome shotgun (WGS) entry which is preliminary data.</text>
</comment>
<proteinExistence type="predicted"/>
<dbReference type="InterPro" id="IPR005569">
    <property type="entry name" value="Arc_DNA-bd_dom"/>
</dbReference>
<dbReference type="GO" id="GO:0003677">
    <property type="term" value="F:DNA binding"/>
    <property type="evidence" value="ECO:0007669"/>
    <property type="project" value="UniProtKB-KW"/>
</dbReference>
<dbReference type="AlphaFoldDB" id="A0A3R9CH36"/>
<evidence type="ECO:0000313" key="2">
    <source>
        <dbReference type="EMBL" id="RSC14748.1"/>
    </source>
</evidence>
<evidence type="ECO:0000259" key="1">
    <source>
        <dbReference type="Pfam" id="PF03869"/>
    </source>
</evidence>
<gene>
    <name evidence="2" type="ORF">EGT41_16310</name>
</gene>
<dbReference type="InterPro" id="IPR010985">
    <property type="entry name" value="Ribbon_hlx_hlx"/>
</dbReference>
<name>A0A3R9CH36_9BURK</name>
<dbReference type="EMBL" id="RKIO01000002">
    <property type="protein sequence ID" value="RSC14748.1"/>
    <property type="molecule type" value="Genomic_DNA"/>
</dbReference>
<dbReference type="Proteomes" id="UP000272140">
    <property type="component" value="Unassembled WGS sequence"/>
</dbReference>
<organism evidence="2 3">
    <name type="scientific">Burkholderia cenocepacia</name>
    <dbReference type="NCBI Taxonomy" id="95486"/>
    <lineage>
        <taxon>Bacteria</taxon>
        <taxon>Pseudomonadati</taxon>
        <taxon>Pseudomonadota</taxon>
        <taxon>Betaproteobacteria</taxon>
        <taxon>Burkholderiales</taxon>
        <taxon>Burkholderiaceae</taxon>
        <taxon>Burkholderia</taxon>
        <taxon>Burkholderia cepacia complex</taxon>
    </lineage>
</organism>
<dbReference type="GO" id="GO:0006355">
    <property type="term" value="P:regulation of DNA-templated transcription"/>
    <property type="evidence" value="ECO:0007669"/>
    <property type="project" value="InterPro"/>
</dbReference>
<evidence type="ECO:0000313" key="3">
    <source>
        <dbReference type="Proteomes" id="UP000272140"/>
    </source>
</evidence>
<dbReference type="SUPFAM" id="SSF47598">
    <property type="entry name" value="Ribbon-helix-helix"/>
    <property type="match status" value="1"/>
</dbReference>
<accession>A0A3R9CH36</accession>
<keyword evidence="2" id="KW-0238">DNA-binding</keyword>
<reference evidence="3" key="1">
    <citation type="submission" date="2018-11" db="EMBL/GenBank/DDBJ databases">
        <title>FDA dAtabase for Regulatory Grade micrObial Sequences (FDA-ARGOS): Supporting development and validation of Infectious Disease Dx tests.</title>
        <authorList>
            <person name="Goldberg B."/>
            <person name="Campos J."/>
            <person name="Tallon L."/>
            <person name="Sadzewicz L."/>
            <person name="Zhao X."/>
            <person name="Vavikolanu K."/>
            <person name="Mehta A."/>
            <person name="Aluvathingal J."/>
            <person name="Nadendla S."/>
            <person name="Geyer C."/>
            <person name="Nandy P."/>
            <person name="Yan Y."/>
            <person name="Sichtig H."/>
        </authorList>
    </citation>
    <scope>NUCLEOTIDE SEQUENCE [LARGE SCALE GENOMIC DNA]</scope>
    <source>
        <strain evidence="3">FDAARGOS_544</strain>
    </source>
</reference>
<dbReference type="InterPro" id="IPR013321">
    <property type="entry name" value="Arc_rbn_hlx_hlx"/>
</dbReference>
<dbReference type="Gene3D" id="1.10.1220.10">
    <property type="entry name" value="Met repressor-like"/>
    <property type="match status" value="1"/>
</dbReference>
<dbReference type="RefSeq" id="WP_125381028.1">
    <property type="nucleotide sequence ID" value="NZ_RKIO01000002.1"/>
</dbReference>
<dbReference type="Pfam" id="PF03869">
    <property type="entry name" value="Arc"/>
    <property type="match status" value="1"/>
</dbReference>